<organism evidence="1 2">
    <name type="scientific">Oryzicola mucosus</name>
    <dbReference type="NCBI Taxonomy" id="2767425"/>
    <lineage>
        <taxon>Bacteria</taxon>
        <taxon>Pseudomonadati</taxon>
        <taxon>Pseudomonadota</taxon>
        <taxon>Alphaproteobacteria</taxon>
        <taxon>Hyphomicrobiales</taxon>
        <taxon>Phyllobacteriaceae</taxon>
        <taxon>Oryzicola</taxon>
    </lineage>
</organism>
<keyword evidence="2" id="KW-1185">Reference proteome</keyword>
<proteinExistence type="predicted"/>
<dbReference type="EMBL" id="JACVVX010000014">
    <property type="protein sequence ID" value="MBD0417447.1"/>
    <property type="molecule type" value="Genomic_DNA"/>
</dbReference>
<accession>A0A8J6U9K2</accession>
<sequence>MSRSDGTSPDELAFHLAEVCEKSVDTGELSTLSDTALVAALTSMLRLVGARAQNDLTVNLAIGNSRLSATDAVIACTAILESASIEVFELAAWQAMTSTGSTKRARTDQQMEQ</sequence>
<reference evidence="1" key="1">
    <citation type="submission" date="2020-09" db="EMBL/GenBank/DDBJ databases">
        <title>Genome seq and assembly of Tianweitania sp.</title>
        <authorList>
            <person name="Chhetri G."/>
        </authorList>
    </citation>
    <scope>NUCLEOTIDE SEQUENCE</scope>
    <source>
        <strain evidence="1">Rool2</strain>
    </source>
</reference>
<gene>
    <name evidence="1" type="ORF">ICI42_22680</name>
</gene>
<dbReference type="Proteomes" id="UP000643405">
    <property type="component" value="Unassembled WGS sequence"/>
</dbReference>
<protein>
    <submittedName>
        <fullName evidence="1">Uncharacterized protein</fullName>
    </submittedName>
</protein>
<comment type="caution">
    <text evidence="1">The sequence shown here is derived from an EMBL/GenBank/DDBJ whole genome shotgun (WGS) entry which is preliminary data.</text>
</comment>
<name>A0A8J6U9K2_9HYPH</name>
<dbReference type="AlphaFoldDB" id="A0A8J6U9K2"/>
<evidence type="ECO:0000313" key="1">
    <source>
        <dbReference type="EMBL" id="MBD0417447.1"/>
    </source>
</evidence>
<dbReference type="RefSeq" id="WP_188166887.1">
    <property type="nucleotide sequence ID" value="NZ_JACVVX010000014.1"/>
</dbReference>
<evidence type="ECO:0000313" key="2">
    <source>
        <dbReference type="Proteomes" id="UP000643405"/>
    </source>
</evidence>